<name>A0A8S1NV68_9CILI</name>
<dbReference type="InterPro" id="IPR006186">
    <property type="entry name" value="Ser/Thr-sp_prot-phosphatase"/>
</dbReference>
<organism evidence="2 3">
    <name type="scientific">Paramecium sonneborni</name>
    <dbReference type="NCBI Taxonomy" id="65129"/>
    <lineage>
        <taxon>Eukaryota</taxon>
        <taxon>Sar</taxon>
        <taxon>Alveolata</taxon>
        <taxon>Ciliophora</taxon>
        <taxon>Intramacronucleata</taxon>
        <taxon>Oligohymenophorea</taxon>
        <taxon>Peniculida</taxon>
        <taxon>Parameciidae</taxon>
        <taxon>Paramecium</taxon>
    </lineage>
</organism>
<dbReference type="SMART" id="SM00156">
    <property type="entry name" value="PP2Ac"/>
    <property type="match status" value="1"/>
</dbReference>
<comment type="caution">
    <text evidence="2">The sequence shown here is derived from an EMBL/GenBank/DDBJ whole genome shotgun (WGS) entry which is preliminary data.</text>
</comment>
<dbReference type="GO" id="GO:0006508">
    <property type="term" value="P:proteolysis"/>
    <property type="evidence" value="ECO:0007669"/>
    <property type="project" value="InterPro"/>
</dbReference>
<proteinExistence type="predicted"/>
<dbReference type="FunFam" id="3.60.21.10:FF:000161">
    <property type="entry name" value="Serine/threonine-protein phosphatase"/>
    <property type="match status" value="1"/>
</dbReference>
<dbReference type="Pfam" id="PF24681">
    <property type="entry name" value="Kelch_KLHDC2_KLHL20_DRC7"/>
    <property type="match status" value="1"/>
</dbReference>
<evidence type="ECO:0000313" key="3">
    <source>
        <dbReference type="Proteomes" id="UP000692954"/>
    </source>
</evidence>
<dbReference type="Pfam" id="PF00149">
    <property type="entry name" value="Metallophos"/>
    <property type="match status" value="1"/>
</dbReference>
<dbReference type="EMBL" id="CAJJDN010000061">
    <property type="protein sequence ID" value="CAD8093786.1"/>
    <property type="molecule type" value="Genomic_DNA"/>
</dbReference>
<accession>A0A8S1NV68</accession>
<dbReference type="GO" id="GO:0008236">
    <property type="term" value="F:serine-type peptidase activity"/>
    <property type="evidence" value="ECO:0007669"/>
    <property type="project" value="InterPro"/>
</dbReference>
<feature type="domain" description="Serine/threonine specific protein phosphatases" evidence="1">
    <location>
        <begin position="842"/>
        <end position="1138"/>
    </location>
</feature>
<reference evidence="2" key="1">
    <citation type="submission" date="2021-01" db="EMBL/GenBank/DDBJ databases">
        <authorList>
            <consortium name="Genoscope - CEA"/>
            <person name="William W."/>
        </authorList>
    </citation>
    <scope>NUCLEOTIDE SEQUENCE</scope>
</reference>
<dbReference type="PANTHER" id="PTHR46422">
    <property type="entry name" value="SERINE/THREONINE-PROTEIN PHOSPHATASE BSL3"/>
    <property type="match status" value="1"/>
</dbReference>
<gene>
    <name evidence="2" type="ORF">PSON_ATCC_30995.1.T0610163</name>
</gene>
<dbReference type="Proteomes" id="UP000692954">
    <property type="component" value="Unassembled WGS sequence"/>
</dbReference>
<keyword evidence="3" id="KW-1185">Reference proteome</keyword>
<dbReference type="AlphaFoldDB" id="A0A8S1NV68"/>
<sequence>MKKSLSNLIPNSLVKKYSFRPPNPAQYTFEYKDGKYQFFPIIKGVKKQIISYYLRIESYILKNDKLYVPLIHLSGLQNTKTEASLSKDCLFDSKSFQYEIEKLAQRSRMLIIFSHANASDLGDVYFFGERICIEYGVDFIAYDYTGYGIGFGQYKVSEQQTYDDLQSVVSFAINRLNYSLNQIILWGFSIGSGPATEIATRFGGLAGLILQAPIASIYSWFGEGDYGQQDIYVNYKKIQYVRSSILIIHGDADKIVGHEQSEKLYNKYLQYNGIGKIQMTIVKDAGHNDLQFHIEKGEDELGVQIQHFLRQKGGGFNEKENTLLNLCYVKEHIPGQHIYQCNSLRKFSSSQEMQRKKINHLFSLLKMETVQFDYFEFDNYQPRFGHTICLIAPKTIVLFGEEGAVGDTSKYTLTGDVFIAYLNTQIWKRIKVSGNIPTNRAAHQALKIELNQMIIFGGAVGGGELADDQLFLFELHEDFIGTWVTVPVIGTTPGRRYGHTMVLIKPYLIVFGGNTGQEPVNDVWTFNLEKSPYQWQKLDCTSELPNARVYHSAAFCNAGSANGMMVIFGGRTNDLTALNDTWGLRRHKDGRWDWVKAPYKNQNYIPEPRYQHSSIFIGTLMLVIGGRSNLVQDFIPFEIYDTETSDWYKFQSIMRFRHSSWIDKHYLYLHGGFNSDQPNIPTQEILKLDLNKLFAQTPQLIWQLNTLRNDNTFMQPRPPQNLSNNNTQDQFRRTNFFTQQLNQQTQQQICISSANNQNIRLANQAFVTMIYDPEKDIANQVKKIPINKLKDEHKKLGLFFQDLNFQNQSQFFEQMLAPFLQNLFLPKDYQKIPPKQNLMTEIKKDSIIKLCDEVQRMLEKEPILLKLRRPIKIYGNLNGQYLDLMRFFDHFKAPYENVQNGDIDSQDYLFLGDYVDRGTRSLEIILLLFTLKVKYGDQIHLLRGHHEDPKINKIYGFADECFLKYAEDINDSNSIYQRINRVFQYMPLAAVIEDNIFCVHGGIGQTMHTINEIELIKKPLQIIHDPITVQQKIALELLFSDPCQYEDELENKKNNERHIQQNLSITKFDNNRINGFLQENNLNMIIRSHEPTNEGFEILNNNVITIFSCSDYGNCGNKGAILSITKRGDIIPKVIPTPNIINEDRWLNLEEVSQRIEDLLLPQDR</sequence>
<protein>
    <recommendedName>
        <fullName evidence="1">Serine/threonine specific protein phosphatases domain-containing protein</fullName>
    </recommendedName>
</protein>
<dbReference type="InterPro" id="IPR001375">
    <property type="entry name" value="Peptidase_S9_cat"/>
</dbReference>
<dbReference type="Pfam" id="PF00326">
    <property type="entry name" value="Peptidase_S9"/>
    <property type="match status" value="1"/>
</dbReference>
<evidence type="ECO:0000313" key="2">
    <source>
        <dbReference type="EMBL" id="CAD8093786.1"/>
    </source>
</evidence>
<dbReference type="PANTHER" id="PTHR46422:SF4">
    <property type="entry name" value="SERINE_THREONINE-PROTEIN PHOSPHATASE BSL3"/>
    <property type="match status" value="1"/>
</dbReference>
<evidence type="ECO:0000259" key="1">
    <source>
        <dbReference type="SMART" id="SM00156"/>
    </source>
</evidence>
<dbReference type="InterPro" id="IPR004843">
    <property type="entry name" value="Calcineurin-like_PHP"/>
</dbReference>